<dbReference type="GO" id="GO:0016973">
    <property type="term" value="P:poly(A)+ mRNA export from nucleus"/>
    <property type="evidence" value="ECO:0007669"/>
    <property type="project" value="TreeGrafter"/>
</dbReference>
<keyword evidence="2" id="KW-1185">Reference proteome</keyword>
<name>A0A2X0M063_9BASI</name>
<dbReference type="GO" id="GO:0006368">
    <property type="term" value="P:transcription elongation by RNA polymerase II"/>
    <property type="evidence" value="ECO:0007669"/>
    <property type="project" value="TreeGrafter"/>
</dbReference>
<proteinExistence type="predicted"/>
<dbReference type="GO" id="GO:0003690">
    <property type="term" value="F:double-stranded DNA binding"/>
    <property type="evidence" value="ECO:0007669"/>
    <property type="project" value="InterPro"/>
</dbReference>
<dbReference type="EMBL" id="FQNC01000019">
    <property type="protein sequence ID" value="SGY23602.1"/>
    <property type="molecule type" value="Genomic_DNA"/>
</dbReference>
<dbReference type="GO" id="GO:0003723">
    <property type="term" value="F:RNA binding"/>
    <property type="evidence" value="ECO:0007669"/>
    <property type="project" value="InterPro"/>
</dbReference>
<protein>
    <submittedName>
        <fullName evidence="1">BQ5605_C019g08955 protein</fullName>
    </submittedName>
</protein>
<dbReference type="GO" id="GO:0070390">
    <property type="term" value="C:transcription export complex 2"/>
    <property type="evidence" value="ECO:0007669"/>
    <property type="project" value="TreeGrafter"/>
</dbReference>
<dbReference type="InterPro" id="IPR036388">
    <property type="entry name" value="WH-like_DNA-bd_sf"/>
</dbReference>
<reference evidence="1 2" key="1">
    <citation type="submission" date="2016-11" db="EMBL/GenBank/DDBJ databases">
        <authorList>
            <person name="Jaros S."/>
            <person name="Januszkiewicz K."/>
            <person name="Wedrychowicz H."/>
        </authorList>
    </citation>
    <scope>NUCLEOTIDE SEQUENCE [LARGE SCALE GENOMIC DNA]</scope>
</reference>
<gene>
    <name evidence="1" type="primary">BQ5605_C019g08955</name>
    <name evidence="1" type="ORF">BQ5605_C019G08955</name>
</gene>
<accession>A0A2X0M063</accession>
<dbReference type="InterPro" id="IPR045114">
    <property type="entry name" value="Csn12-like"/>
</dbReference>
<dbReference type="GO" id="GO:0000973">
    <property type="term" value="P:post-transcriptional tethering of RNA polymerase II gene DNA at nuclear periphery"/>
    <property type="evidence" value="ECO:0007669"/>
    <property type="project" value="TreeGrafter"/>
</dbReference>
<organism evidence="1 2">
    <name type="scientific">Microbotryum silenes-dioicae</name>
    <dbReference type="NCBI Taxonomy" id="796604"/>
    <lineage>
        <taxon>Eukaryota</taxon>
        <taxon>Fungi</taxon>
        <taxon>Dikarya</taxon>
        <taxon>Basidiomycota</taxon>
        <taxon>Pucciniomycotina</taxon>
        <taxon>Microbotryomycetes</taxon>
        <taxon>Microbotryales</taxon>
        <taxon>Microbotryaceae</taxon>
        <taxon>Microbotryum</taxon>
    </lineage>
</organism>
<dbReference type="AlphaFoldDB" id="A0A2X0M063"/>
<dbReference type="PANTHER" id="PTHR12732">
    <property type="entry name" value="UNCHARACTERIZED PROTEASOME COMPONENT REGION PCI-CONTAINING"/>
    <property type="match status" value="1"/>
</dbReference>
<evidence type="ECO:0000313" key="2">
    <source>
        <dbReference type="Proteomes" id="UP000249464"/>
    </source>
</evidence>
<dbReference type="SMART" id="SM00753">
    <property type="entry name" value="PAM"/>
    <property type="match status" value="1"/>
</dbReference>
<sequence>MFTLDTYLGHVQRLYASAPTELVQLISFDGEAAIVQPLSQLLNSTPALRSTSYTSHVRSFFSDSRPFADLIAAYLLFCRDAPPPDEADDPTALNTSYSLLEDCYKCVQRRPRPRPLGGCAHVGVVLFPFHRQADKLFAQGDSAWFVPILRSLTSTLIQVALKFSTKAGTIMGDRKLIKAGEAARLLSRPMGVAASDRSKETPSKRSALFFLVNSTFKVYFAMHNLRLCDTILSNTSNAVGGSFSEERFYPKSDRVTFAYYRGRVWLYQRRLPLARNELRKALGLVEEQAWGNTRLILIYLIAASLPLGILPTVHLLREYDLDDQYEGLLLALTKGNYVQVLAELDRHRAWHLSKGNYLLLKEKLQVICWRNLVRTTRSSRLASLLIMTHGKPLPPSGPPTLSLNALVVTARIAFGDQSLDLDDVEGMCTSLMDQGYLKAYIMHSKALLVLQKSASFGFPPISSVHP</sequence>
<dbReference type="Gene3D" id="1.10.10.10">
    <property type="entry name" value="Winged helix-like DNA-binding domain superfamily/Winged helix DNA-binding domain"/>
    <property type="match status" value="1"/>
</dbReference>
<dbReference type="Proteomes" id="UP000249464">
    <property type="component" value="Unassembled WGS sequence"/>
</dbReference>
<dbReference type="PANTHER" id="PTHR12732:SF8">
    <property type="entry name" value="NUCLEAR MRNA EXPORT PROTEIN THP1"/>
    <property type="match status" value="1"/>
</dbReference>
<dbReference type="STRING" id="796604.A0A2X0M063"/>
<evidence type="ECO:0000313" key="1">
    <source>
        <dbReference type="EMBL" id="SGY23602.1"/>
    </source>
</evidence>